<evidence type="ECO:0000313" key="1">
    <source>
        <dbReference type="EMBL" id="KAL3962012.1"/>
    </source>
</evidence>
<organism evidence="1 2">
    <name type="scientific">Purpureocillium lilacinum</name>
    <name type="common">Paecilomyces lilacinus</name>
    <dbReference type="NCBI Taxonomy" id="33203"/>
    <lineage>
        <taxon>Eukaryota</taxon>
        <taxon>Fungi</taxon>
        <taxon>Dikarya</taxon>
        <taxon>Ascomycota</taxon>
        <taxon>Pezizomycotina</taxon>
        <taxon>Sordariomycetes</taxon>
        <taxon>Hypocreomycetidae</taxon>
        <taxon>Hypocreales</taxon>
        <taxon>Ophiocordycipitaceae</taxon>
        <taxon>Purpureocillium</taxon>
    </lineage>
</organism>
<comment type="caution">
    <text evidence="1">The sequence shown here is derived from an EMBL/GenBank/DDBJ whole genome shotgun (WGS) entry which is preliminary data.</text>
</comment>
<accession>A0ACC4E1H0</accession>
<gene>
    <name evidence="1" type="ORF">ACCO45_003535</name>
</gene>
<dbReference type="Proteomes" id="UP001638806">
    <property type="component" value="Unassembled WGS sequence"/>
</dbReference>
<sequence length="123" mass="13405">MQCDLQVGRPQLGGIDGRRRSMGRKSHAQTLRNGGGPAKRNDDVALSMHTQSHTQLDARRTCARRPSHFPVPGAAAAAWLQVAPQANGTKHASVQLEPASLSSHRALDIHHPTRGGHYFPIFY</sequence>
<reference evidence="1" key="1">
    <citation type="submission" date="2024-12" db="EMBL/GenBank/DDBJ databases">
        <title>Comparative genomics and development of molecular markers within Purpureocillium lilacinum and among Purpureocillium species.</title>
        <authorList>
            <person name="Yeh Z.-Y."/>
            <person name="Ni N.-T."/>
            <person name="Lo P.-H."/>
            <person name="Mushyakhwo K."/>
            <person name="Lin C.-F."/>
            <person name="Nai Y.-S."/>
        </authorList>
    </citation>
    <scope>NUCLEOTIDE SEQUENCE</scope>
    <source>
        <strain evidence="1">NCHU-NPUST-175</strain>
    </source>
</reference>
<protein>
    <submittedName>
        <fullName evidence="1">Uncharacterized protein</fullName>
    </submittedName>
</protein>
<keyword evidence="2" id="KW-1185">Reference proteome</keyword>
<name>A0ACC4E1H0_PURLI</name>
<evidence type="ECO:0000313" key="2">
    <source>
        <dbReference type="Proteomes" id="UP001638806"/>
    </source>
</evidence>
<proteinExistence type="predicted"/>
<dbReference type="EMBL" id="JBGNUJ010000003">
    <property type="protein sequence ID" value="KAL3962012.1"/>
    <property type="molecule type" value="Genomic_DNA"/>
</dbReference>